<keyword evidence="4 5" id="KW-0472">Membrane</keyword>
<dbReference type="InterPro" id="IPR013525">
    <property type="entry name" value="ABC2_TM"/>
</dbReference>
<feature type="transmembrane region" description="Helical" evidence="5">
    <location>
        <begin position="181"/>
        <end position="204"/>
    </location>
</feature>
<sequence>MLLQQDLHCFDFAFSPTNISTVNSLISNLRANNVPPISADRVLGLSSSAEVDAYLLAHPGRVPAAINVNISSAQGISYTLQTNSTTQWFKGKYQNPNTYIQLPLQSATEREITRLLATDPGLSWNVSMADFAHPAAKAPSAAFWTSWLLVEGLVAIVQTFVIAAAAAAFQLAFIIHNSFGLVVLLLLMVNLAMMSFGFFISTIVRKAASTISLGFGIFIVAWILLLVIGFGVPYHASYNLALQIVFSLLPWSLLAKGIQDLASAASGDKQPGSTDGSSRAAA</sequence>
<keyword evidence="3 5" id="KW-1133">Transmembrane helix</keyword>
<evidence type="ECO:0000313" key="8">
    <source>
        <dbReference type="Proteomes" id="UP001485043"/>
    </source>
</evidence>
<keyword evidence="2 5" id="KW-0812">Transmembrane</keyword>
<dbReference type="GO" id="GO:0016020">
    <property type="term" value="C:membrane"/>
    <property type="evidence" value="ECO:0007669"/>
    <property type="project" value="UniProtKB-SubCell"/>
</dbReference>
<evidence type="ECO:0000256" key="4">
    <source>
        <dbReference type="ARBA" id="ARBA00023136"/>
    </source>
</evidence>
<dbReference type="GO" id="GO:0140359">
    <property type="term" value="F:ABC-type transporter activity"/>
    <property type="evidence" value="ECO:0007669"/>
    <property type="project" value="InterPro"/>
</dbReference>
<organism evidence="7 8">
    <name type="scientific">Apatococcus fuscideae</name>
    <dbReference type="NCBI Taxonomy" id="2026836"/>
    <lineage>
        <taxon>Eukaryota</taxon>
        <taxon>Viridiplantae</taxon>
        <taxon>Chlorophyta</taxon>
        <taxon>core chlorophytes</taxon>
        <taxon>Trebouxiophyceae</taxon>
        <taxon>Chlorellales</taxon>
        <taxon>Chlorellaceae</taxon>
        <taxon>Apatococcus</taxon>
    </lineage>
</organism>
<protein>
    <recommendedName>
        <fullName evidence="6">ABC-2 type transporter transmembrane domain-containing protein</fullName>
    </recommendedName>
</protein>
<dbReference type="EMBL" id="JALJOV010000370">
    <property type="protein sequence ID" value="KAK9864302.1"/>
    <property type="molecule type" value="Genomic_DNA"/>
</dbReference>
<feature type="transmembrane region" description="Helical" evidence="5">
    <location>
        <begin position="211"/>
        <end position="230"/>
    </location>
</feature>
<name>A0AAW1T6P4_9CHLO</name>
<proteinExistence type="predicted"/>
<comment type="caution">
    <text evidence="7">The sequence shown here is derived from an EMBL/GenBank/DDBJ whole genome shotgun (WGS) entry which is preliminary data.</text>
</comment>
<keyword evidence="8" id="KW-1185">Reference proteome</keyword>
<gene>
    <name evidence="7" type="ORF">WJX84_009142</name>
</gene>
<feature type="domain" description="ABC-2 type transporter transmembrane" evidence="6">
    <location>
        <begin position="141"/>
        <end position="263"/>
    </location>
</feature>
<dbReference type="AlphaFoldDB" id="A0AAW1T6P4"/>
<dbReference type="Pfam" id="PF12698">
    <property type="entry name" value="ABC2_membrane_3"/>
    <property type="match status" value="1"/>
</dbReference>
<dbReference type="Proteomes" id="UP001485043">
    <property type="component" value="Unassembled WGS sequence"/>
</dbReference>
<evidence type="ECO:0000256" key="2">
    <source>
        <dbReference type="ARBA" id="ARBA00022692"/>
    </source>
</evidence>
<evidence type="ECO:0000256" key="1">
    <source>
        <dbReference type="ARBA" id="ARBA00004141"/>
    </source>
</evidence>
<evidence type="ECO:0000313" key="7">
    <source>
        <dbReference type="EMBL" id="KAK9864302.1"/>
    </source>
</evidence>
<evidence type="ECO:0000259" key="6">
    <source>
        <dbReference type="Pfam" id="PF12698"/>
    </source>
</evidence>
<accession>A0AAW1T6P4</accession>
<evidence type="ECO:0000256" key="5">
    <source>
        <dbReference type="SAM" id="Phobius"/>
    </source>
</evidence>
<feature type="transmembrane region" description="Helical" evidence="5">
    <location>
        <begin position="147"/>
        <end position="175"/>
    </location>
</feature>
<comment type="subcellular location">
    <subcellularLocation>
        <location evidence="1">Membrane</location>
        <topology evidence="1">Multi-pass membrane protein</topology>
    </subcellularLocation>
</comment>
<reference evidence="7 8" key="1">
    <citation type="journal article" date="2024" name="Nat. Commun.">
        <title>Phylogenomics reveals the evolutionary origins of lichenization in chlorophyte algae.</title>
        <authorList>
            <person name="Puginier C."/>
            <person name="Libourel C."/>
            <person name="Otte J."/>
            <person name="Skaloud P."/>
            <person name="Haon M."/>
            <person name="Grisel S."/>
            <person name="Petersen M."/>
            <person name="Berrin J.G."/>
            <person name="Delaux P.M."/>
            <person name="Dal Grande F."/>
            <person name="Keller J."/>
        </authorList>
    </citation>
    <scope>NUCLEOTIDE SEQUENCE [LARGE SCALE GENOMIC DNA]</scope>
    <source>
        <strain evidence="7 8">SAG 2523</strain>
    </source>
</reference>
<evidence type="ECO:0000256" key="3">
    <source>
        <dbReference type="ARBA" id="ARBA00022989"/>
    </source>
</evidence>